<name>A0A090BUP2_9GAMM</name>
<keyword evidence="3" id="KW-0560">Oxidoreductase</keyword>
<organism evidence="5 6">
    <name type="scientific">Thioploca ingrica</name>
    <dbReference type="NCBI Taxonomy" id="40754"/>
    <lineage>
        <taxon>Bacteria</taxon>
        <taxon>Pseudomonadati</taxon>
        <taxon>Pseudomonadota</taxon>
        <taxon>Gammaproteobacteria</taxon>
        <taxon>Thiotrichales</taxon>
        <taxon>Thiotrichaceae</taxon>
        <taxon>Thioploca</taxon>
    </lineage>
</organism>
<dbReference type="GO" id="GO:0009228">
    <property type="term" value="P:thiamine biosynthetic process"/>
    <property type="evidence" value="ECO:0007669"/>
    <property type="project" value="UniProtKB-KW"/>
</dbReference>
<dbReference type="Proteomes" id="UP000031623">
    <property type="component" value="Chromosome"/>
</dbReference>
<dbReference type="STRING" id="40754.THII_1154"/>
<comment type="pathway">
    <text evidence="1">Cofactor biosynthesis; thiamine diphosphate biosynthesis.</text>
</comment>
<dbReference type="GO" id="GO:0016491">
    <property type="term" value="F:oxidoreductase activity"/>
    <property type="evidence" value="ECO:0007669"/>
    <property type="project" value="UniProtKB-KW"/>
</dbReference>
<dbReference type="GO" id="GO:0050660">
    <property type="term" value="F:flavin adenine dinucleotide binding"/>
    <property type="evidence" value="ECO:0007669"/>
    <property type="project" value="InterPro"/>
</dbReference>
<gene>
    <name evidence="5" type="ORF">THII_1154</name>
</gene>
<feature type="domain" description="FAD dependent oxidoreductase" evidence="4">
    <location>
        <begin position="3"/>
        <end position="342"/>
    </location>
</feature>
<evidence type="ECO:0000256" key="1">
    <source>
        <dbReference type="ARBA" id="ARBA00004948"/>
    </source>
</evidence>
<dbReference type="Gene3D" id="3.30.9.10">
    <property type="entry name" value="D-Amino Acid Oxidase, subunit A, domain 2"/>
    <property type="match status" value="1"/>
</dbReference>
<dbReference type="GO" id="GO:0009229">
    <property type="term" value="P:thiamine diphosphate biosynthetic process"/>
    <property type="evidence" value="ECO:0007669"/>
    <property type="project" value="UniProtKB-UniPathway"/>
</dbReference>
<dbReference type="UniPathway" id="UPA00060"/>
<dbReference type="NCBIfam" id="TIGR02352">
    <property type="entry name" value="thiamin_ThiO"/>
    <property type="match status" value="1"/>
</dbReference>
<dbReference type="InterPro" id="IPR012727">
    <property type="entry name" value="Gly_oxidase_ThiO"/>
</dbReference>
<dbReference type="PANTHER" id="PTHR13847:SF289">
    <property type="entry name" value="GLYCINE OXIDASE"/>
    <property type="match status" value="1"/>
</dbReference>
<dbReference type="Pfam" id="PF01266">
    <property type="entry name" value="DAO"/>
    <property type="match status" value="1"/>
</dbReference>
<evidence type="ECO:0000256" key="2">
    <source>
        <dbReference type="ARBA" id="ARBA00022977"/>
    </source>
</evidence>
<dbReference type="SUPFAM" id="SSF54373">
    <property type="entry name" value="FAD-linked reductases, C-terminal domain"/>
    <property type="match status" value="1"/>
</dbReference>
<dbReference type="SUPFAM" id="SSF51905">
    <property type="entry name" value="FAD/NAD(P)-binding domain"/>
    <property type="match status" value="1"/>
</dbReference>
<accession>A0A090BUP2</accession>
<evidence type="ECO:0000313" key="6">
    <source>
        <dbReference type="Proteomes" id="UP000031623"/>
    </source>
</evidence>
<keyword evidence="2" id="KW-0784">Thiamine biosynthesis</keyword>
<dbReference type="OrthoDB" id="9790035at2"/>
<dbReference type="EMBL" id="AP014633">
    <property type="protein sequence ID" value="BAP55451.1"/>
    <property type="molecule type" value="Genomic_DNA"/>
</dbReference>
<protein>
    <submittedName>
        <fullName evidence="5">FAD dependent oxidoreductase</fullName>
    </submittedName>
</protein>
<evidence type="ECO:0000313" key="5">
    <source>
        <dbReference type="EMBL" id="BAP55451.1"/>
    </source>
</evidence>
<proteinExistence type="predicted"/>
<evidence type="ECO:0000259" key="4">
    <source>
        <dbReference type="Pfam" id="PF01266"/>
    </source>
</evidence>
<evidence type="ECO:0000256" key="3">
    <source>
        <dbReference type="ARBA" id="ARBA00023002"/>
    </source>
</evidence>
<keyword evidence="6" id="KW-1185">Reference proteome</keyword>
<reference evidence="5" key="1">
    <citation type="journal article" date="2014" name="ISME J.">
        <title>Ecophysiology of Thioploca ingrica as revealed by the complete genome sequence supplemented with proteomic evidence.</title>
        <authorList>
            <person name="Kojima H."/>
            <person name="Ogura Y."/>
            <person name="Yamamoto N."/>
            <person name="Togashi T."/>
            <person name="Mori H."/>
            <person name="Watanabe T."/>
            <person name="Nemoto F."/>
            <person name="Kurokawa K."/>
            <person name="Hayashi T."/>
            <person name="Fukui M."/>
        </authorList>
    </citation>
    <scope>NUCLEOTIDE SEQUENCE [LARGE SCALE GENOMIC DNA]</scope>
</reference>
<dbReference type="HOGENOM" id="CLU_007884_4_5_6"/>
<sequence length="363" mass="40123">MVDCLVIGGGISGLLTALHLREAGLQITLLEQNGIGQESSWAGGGILSPLYPWQCPKTVMALAKWSQTHYPKFTKELAQRTSIDPEYVRNGLLVLDMNEYPQAKVWAEQENIPLELLENEDLYDCEPELENYNKALWLPEIAQVRNPRLLKALKKACELAGVTLLEHHRVRALPQKNNKIIGVEIDQHGFIAAEIVIITAGAWSGNLLNTIAPPFEITPVRGQMILFTTQPGLISRIILANSHYVIPRRDGCVLVGSTVEEAGFEKVTTESALQDLKYAAFSLIPRLADYTVQKQWAGLRPSSPNGIPYISKHPLIEGLYINAGHFRNGIVLGLACARLITDIILGHPPILDPSCYTLTATRK</sequence>
<dbReference type="PANTHER" id="PTHR13847">
    <property type="entry name" value="SARCOSINE DEHYDROGENASE-RELATED"/>
    <property type="match status" value="1"/>
</dbReference>
<dbReference type="InterPro" id="IPR036188">
    <property type="entry name" value="FAD/NAD-bd_sf"/>
</dbReference>
<dbReference type="AlphaFoldDB" id="A0A090BUP2"/>
<dbReference type="KEGG" id="tig:THII_1154"/>
<dbReference type="Gene3D" id="3.50.50.60">
    <property type="entry name" value="FAD/NAD(P)-binding domain"/>
    <property type="match status" value="1"/>
</dbReference>
<dbReference type="GO" id="GO:0005737">
    <property type="term" value="C:cytoplasm"/>
    <property type="evidence" value="ECO:0007669"/>
    <property type="project" value="TreeGrafter"/>
</dbReference>
<dbReference type="InterPro" id="IPR006076">
    <property type="entry name" value="FAD-dep_OxRdtase"/>
</dbReference>